<proteinExistence type="inferred from homology"/>
<dbReference type="FunFam" id="3.50.50.60:FF:000138">
    <property type="entry name" value="Flavin-containing monooxygenase"/>
    <property type="match status" value="1"/>
</dbReference>
<dbReference type="InterPro" id="IPR000960">
    <property type="entry name" value="Flavin_mOase"/>
</dbReference>
<comment type="similarity">
    <text evidence="2 8">Belongs to the FMO family.</text>
</comment>
<sequence length="325" mass="37378">MHVAVIGCGAAGLVSAKHLSNAEGFTCDVFEKSDRVGGIWVYSEIESDSRQLPTHSSMYKNLRTNLPKEVMEFSGLHYKRKDISYLPAQDVIDYLNEYANLFDLKKHVKFENLVTSVKPVGKKWELVAKDLNKDEDYTYIYDAVFVCNGHYSVPIYPTIKNQEKFEGLQLHSHEYRIPERFKNMRVLIIGIGPSGQDISFDLAQHAQIIYLSNHSPEYLSSRYPENVVFKPDVSHFEKNTVCYKDGSSNEIDAILYCTGYAYKFPFLDESCGIEINENYVSPLYKQLICIPNTTLAFIGLPFRTFIFPLLETQVRIQHQKMSWTM</sequence>
<evidence type="ECO:0000256" key="7">
    <source>
        <dbReference type="ARBA" id="ARBA00023033"/>
    </source>
</evidence>
<keyword evidence="5" id="KW-0521">NADP</keyword>
<dbReference type="AlphaFoldDB" id="A0ABD0YIE1"/>
<evidence type="ECO:0000256" key="4">
    <source>
        <dbReference type="ARBA" id="ARBA00022827"/>
    </source>
</evidence>
<dbReference type="Pfam" id="PF00743">
    <property type="entry name" value="FMO-like"/>
    <property type="match status" value="2"/>
</dbReference>
<keyword evidence="10" id="KW-1185">Reference proteome</keyword>
<keyword evidence="3 8" id="KW-0285">Flavoprotein</keyword>
<dbReference type="Gene3D" id="3.50.50.60">
    <property type="entry name" value="FAD/NAD(P)-binding domain"/>
    <property type="match status" value="2"/>
</dbReference>
<reference evidence="9 10" key="1">
    <citation type="submission" date="2024-07" db="EMBL/GenBank/DDBJ databases">
        <title>Chromosome-level genome assembly of the water stick insect Ranatra chinensis (Heteroptera: Nepidae).</title>
        <authorList>
            <person name="Liu X."/>
        </authorList>
    </citation>
    <scope>NUCLEOTIDE SEQUENCE [LARGE SCALE GENOMIC DNA]</scope>
    <source>
        <strain evidence="9">Cailab_2021Rc</strain>
        <tissue evidence="9">Muscle</tissue>
    </source>
</reference>
<evidence type="ECO:0000313" key="9">
    <source>
        <dbReference type="EMBL" id="KAL1131045.1"/>
    </source>
</evidence>
<name>A0ABD0YIE1_9HEMI</name>
<dbReference type="GO" id="GO:0016709">
    <property type="term" value="F:oxidoreductase activity, acting on paired donors, with incorporation or reduction of molecular oxygen, NAD(P)H as one donor, and incorporation of one atom of oxygen"/>
    <property type="evidence" value="ECO:0007669"/>
    <property type="project" value="UniProtKB-ARBA"/>
</dbReference>
<evidence type="ECO:0000256" key="8">
    <source>
        <dbReference type="RuleBase" id="RU361177"/>
    </source>
</evidence>
<dbReference type="PIRSF" id="PIRSF000332">
    <property type="entry name" value="FMO"/>
    <property type="match status" value="1"/>
</dbReference>
<accession>A0ABD0YIE1</accession>
<evidence type="ECO:0000256" key="2">
    <source>
        <dbReference type="ARBA" id="ARBA00009183"/>
    </source>
</evidence>
<evidence type="ECO:0000256" key="3">
    <source>
        <dbReference type="ARBA" id="ARBA00022630"/>
    </source>
</evidence>
<dbReference type="InterPro" id="IPR020946">
    <property type="entry name" value="Flavin_mOase-like"/>
</dbReference>
<keyword evidence="6 8" id="KW-0560">Oxidoreductase</keyword>
<dbReference type="PRINTS" id="PR00370">
    <property type="entry name" value="FMOXYGENASE"/>
</dbReference>
<comment type="cofactor">
    <cofactor evidence="1 8">
        <name>FAD</name>
        <dbReference type="ChEBI" id="CHEBI:57692"/>
    </cofactor>
</comment>
<dbReference type="GO" id="GO:0050660">
    <property type="term" value="F:flavin adenine dinucleotide binding"/>
    <property type="evidence" value="ECO:0007669"/>
    <property type="project" value="UniProtKB-ARBA"/>
</dbReference>
<dbReference type="InterPro" id="IPR036291">
    <property type="entry name" value="NAD(P)-bd_dom_sf"/>
</dbReference>
<evidence type="ECO:0000256" key="6">
    <source>
        <dbReference type="ARBA" id="ARBA00023002"/>
    </source>
</evidence>
<organism evidence="9 10">
    <name type="scientific">Ranatra chinensis</name>
    <dbReference type="NCBI Taxonomy" id="642074"/>
    <lineage>
        <taxon>Eukaryota</taxon>
        <taxon>Metazoa</taxon>
        <taxon>Ecdysozoa</taxon>
        <taxon>Arthropoda</taxon>
        <taxon>Hexapoda</taxon>
        <taxon>Insecta</taxon>
        <taxon>Pterygota</taxon>
        <taxon>Neoptera</taxon>
        <taxon>Paraneoptera</taxon>
        <taxon>Hemiptera</taxon>
        <taxon>Heteroptera</taxon>
        <taxon>Panheteroptera</taxon>
        <taxon>Nepomorpha</taxon>
        <taxon>Nepidae</taxon>
        <taxon>Ranatrinae</taxon>
        <taxon>Ranatra</taxon>
    </lineage>
</organism>
<dbReference type="InterPro" id="IPR050346">
    <property type="entry name" value="FMO-like"/>
</dbReference>
<dbReference type="EMBL" id="JBFDAA010000007">
    <property type="protein sequence ID" value="KAL1131045.1"/>
    <property type="molecule type" value="Genomic_DNA"/>
</dbReference>
<comment type="caution">
    <text evidence="9">The sequence shown here is derived from an EMBL/GenBank/DDBJ whole genome shotgun (WGS) entry which is preliminary data.</text>
</comment>
<evidence type="ECO:0000256" key="5">
    <source>
        <dbReference type="ARBA" id="ARBA00022857"/>
    </source>
</evidence>
<keyword evidence="4 8" id="KW-0274">FAD</keyword>
<protein>
    <recommendedName>
        <fullName evidence="8">Flavin-containing monooxygenase</fullName>
        <ecNumber evidence="8">1.-.-.-</ecNumber>
    </recommendedName>
</protein>
<evidence type="ECO:0000256" key="1">
    <source>
        <dbReference type="ARBA" id="ARBA00001974"/>
    </source>
</evidence>
<dbReference type="InterPro" id="IPR036188">
    <property type="entry name" value="FAD/NAD-bd_sf"/>
</dbReference>
<evidence type="ECO:0000313" key="10">
    <source>
        <dbReference type="Proteomes" id="UP001558652"/>
    </source>
</evidence>
<dbReference type="SUPFAM" id="SSF51735">
    <property type="entry name" value="NAD(P)-binding Rossmann-fold domains"/>
    <property type="match status" value="1"/>
</dbReference>
<gene>
    <name evidence="9" type="ORF">AAG570_012282</name>
</gene>
<dbReference type="PANTHER" id="PTHR23023">
    <property type="entry name" value="DIMETHYLANILINE MONOOXYGENASE"/>
    <property type="match status" value="1"/>
</dbReference>
<dbReference type="SUPFAM" id="SSF51905">
    <property type="entry name" value="FAD/NAD(P)-binding domain"/>
    <property type="match status" value="1"/>
</dbReference>
<keyword evidence="7 8" id="KW-0503">Monooxygenase</keyword>
<dbReference type="EC" id="1.-.-.-" evidence="8"/>
<dbReference type="Proteomes" id="UP001558652">
    <property type="component" value="Unassembled WGS sequence"/>
</dbReference>